<evidence type="ECO:0000256" key="1">
    <source>
        <dbReference type="SAM" id="Phobius"/>
    </source>
</evidence>
<dbReference type="InterPro" id="IPR045340">
    <property type="entry name" value="DUF6533"/>
</dbReference>
<dbReference type="OrthoDB" id="3242409at2759"/>
<dbReference type="AlphaFoldDB" id="A0A0H2RDT3"/>
<evidence type="ECO:0000313" key="3">
    <source>
        <dbReference type="EMBL" id="KLO10005.1"/>
    </source>
</evidence>
<feature type="transmembrane region" description="Helical" evidence="1">
    <location>
        <begin position="20"/>
        <end position="38"/>
    </location>
</feature>
<reference evidence="3 4" key="1">
    <citation type="submission" date="2015-04" db="EMBL/GenBank/DDBJ databases">
        <title>Complete genome sequence of Schizopora paradoxa KUC8140, a cosmopolitan wood degrader in East Asia.</title>
        <authorList>
            <consortium name="DOE Joint Genome Institute"/>
            <person name="Min B."/>
            <person name="Park H."/>
            <person name="Jang Y."/>
            <person name="Kim J.-J."/>
            <person name="Kim K.H."/>
            <person name="Pangilinan J."/>
            <person name="Lipzen A."/>
            <person name="Riley R."/>
            <person name="Grigoriev I.V."/>
            <person name="Spatafora J.W."/>
            <person name="Choi I.-G."/>
        </authorList>
    </citation>
    <scope>NUCLEOTIDE SEQUENCE [LARGE SCALE GENOMIC DNA]</scope>
    <source>
        <strain evidence="3 4">KUC8140</strain>
    </source>
</reference>
<organism evidence="3 4">
    <name type="scientific">Schizopora paradoxa</name>
    <dbReference type="NCBI Taxonomy" id="27342"/>
    <lineage>
        <taxon>Eukaryota</taxon>
        <taxon>Fungi</taxon>
        <taxon>Dikarya</taxon>
        <taxon>Basidiomycota</taxon>
        <taxon>Agaricomycotina</taxon>
        <taxon>Agaricomycetes</taxon>
        <taxon>Hymenochaetales</taxon>
        <taxon>Schizoporaceae</taxon>
        <taxon>Schizopora</taxon>
    </lineage>
</organism>
<feature type="transmembrane region" description="Helical" evidence="1">
    <location>
        <begin position="124"/>
        <end position="144"/>
    </location>
</feature>
<dbReference type="Pfam" id="PF20151">
    <property type="entry name" value="DUF6533"/>
    <property type="match status" value="1"/>
</dbReference>
<keyword evidence="4" id="KW-1185">Reference proteome</keyword>
<proteinExistence type="predicted"/>
<dbReference type="InParanoid" id="A0A0H2RDT3"/>
<accession>A0A0H2RDT3</accession>
<keyword evidence="1" id="KW-0812">Transmembrane</keyword>
<feature type="transmembrane region" description="Helical" evidence="1">
    <location>
        <begin position="58"/>
        <end position="79"/>
    </location>
</feature>
<feature type="transmembrane region" description="Helical" evidence="1">
    <location>
        <begin position="91"/>
        <end position="112"/>
    </location>
</feature>
<name>A0A0H2RDT3_9AGAM</name>
<evidence type="ECO:0000313" key="4">
    <source>
        <dbReference type="Proteomes" id="UP000053477"/>
    </source>
</evidence>
<keyword evidence="1" id="KW-1133">Transmembrane helix</keyword>
<gene>
    <name evidence="3" type="ORF">SCHPADRAFT_943168</name>
</gene>
<dbReference type="Proteomes" id="UP000053477">
    <property type="component" value="Unassembled WGS sequence"/>
</dbReference>
<feature type="domain" description="DUF6533" evidence="2">
    <location>
        <begin position="25"/>
        <end position="67"/>
    </location>
</feature>
<sequence length="186" mass="20423">MSYLLQGAVNVKAILFLDPPLGTFTLVAGVILLAYDVIINLSSEVELIWHCRWSFGKLLYVLARYSGSVDAAAILYYVFATNLTAESCHIAFGFIEWCFIIGVAICHCVLVVRTFVIWERNFFILAYISLIQAAGIAVKVYVIAQAGKQTTFTLSPIPTIAACIPSAGTGDAFITFCVDVAFEFRE</sequence>
<dbReference type="EMBL" id="KQ086038">
    <property type="protein sequence ID" value="KLO10005.1"/>
    <property type="molecule type" value="Genomic_DNA"/>
</dbReference>
<keyword evidence="1" id="KW-0472">Membrane</keyword>
<evidence type="ECO:0000259" key="2">
    <source>
        <dbReference type="Pfam" id="PF20151"/>
    </source>
</evidence>
<protein>
    <recommendedName>
        <fullName evidence="2">DUF6533 domain-containing protein</fullName>
    </recommendedName>
</protein>